<dbReference type="EMBL" id="JAUCGM010000717">
    <property type="protein sequence ID" value="MDM8563563.1"/>
    <property type="molecule type" value="Genomic_DNA"/>
</dbReference>
<evidence type="ECO:0000313" key="2">
    <source>
        <dbReference type="EMBL" id="MDM8563563.1"/>
    </source>
</evidence>
<feature type="non-terminal residue" evidence="2">
    <location>
        <position position="438"/>
    </location>
</feature>
<dbReference type="SMART" id="SM00028">
    <property type="entry name" value="TPR"/>
    <property type="match status" value="3"/>
</dbReference>
<dbReference type="Pfam" id="PF12895">
    <property type="entry name" value="ANAPC3"/>
    <property type="match status" value="1"/>
</dbReference>
<dbReference type="SUPFAM" id="SSF48452">
    <property type="entry name" value="TPR-like"/>
    <property type="match status" value="1"/>
</dbReference>
<keyword evidence="3" id="KW-1185">Reference proteome</keyword>
<dbReference type="InterPro" id="IPR011990">
    <property type="entry name" value="TPR-like_helical_dom_sf"/>
</dbReference>
<dbReference type="InterPro" id="IPR027417">
    <property type="entry name" value="P-loop_NTPase"/>
</dbReference>
<feature type="non-terminal residue" evidence="2">
    <location>
        <position position="1"/>
    </location>
</feature>
<sequence>TEKPQWENTTHQFRKWIAELLESDKLSNKSLVLLFDEFDALNDNKAEQMRDELFRYLRADLLPIDPQKLNFIFAIGRNIGDFKVALALFKNITSYRVSLLTSKETDKLIRLSENNHSLYWSHKTVKKIGELTNGHSYLTQLLCSCIWQQLWNQNPTRIPTVVPKNVVENIPCVFNQGESALEWLWDGLPPACKIVTAAFAELGKKAVSQKELIEHLKASGIGIIIDELETAPKNLKEWDMIEGNAQEGYCFRVELFRQWVVEHKPLKETMRKELGRIQVESDHSYQEGHSFYQNKQFDEAIDKLSTAIRLNSHHIDAQKLLAKVLVEQGKIVEAQTALEKFYQYYPDAARPQLTVLLWKQVENSTSRKEQLTLCEQILQYDSTHSNARKKISEIWQLQGQRFEEDEDYEKAIKAYQKAGLEDKVRKVRKKSFWKKYGK</sequence>
<feature type="repeat" description="TPR" evidence="1">
    <location>
        <begin position="281"/>
        <end position="314"/>
    </location>
</feature>
<protein>
    <submittedName>
        <fullName evidence="2">CDC27 family protein</fullName>
    </submittedName>
</protein>
<organism evidence="2 3">
    <name type="scientific">Candidatus Marithioploca araucensis</name>
    <dbReference type="NCBI Taxonomy" id="70273"/>
    <lineage>
        <taxon>Bacteria</taxon>
        <taxon>Pseudomonadati</taxon>
        <taxon>Pseudomonadota</taxon>
        <taxon>Gammaproteobacteria</taxon>
        <taxon>Thiotrichales</taxon>
        <taxon>Thiotrichaceae</taxon>
        <taxon>Candidatus Marithioploca</taxon>
    </lineage>
</organism>
<evidence type="ECO:0000256" key="1">
    <source>
        <dbReference type="PROSITE-ProRule" id="PRU00339"/>
    </source>
</evidence>
<proteinExistence type="predicted"/>
<accession>A0ABT7VVG0</accession>
<name>A0ABT7VVG0_9GAMM</name>
<dbReference type="Proteomes" id="UP001171945">
    <property type="component" value="Unassembled WGS sequence"/>
</dbReference>
<dbReference type="Gene3D" id="1.25.40.10">
    <property type="entry name" value="Tetratricopeptide repeat domain"/>
    <property type="match status" value="2"/>
</dbReference>
<gene>
    <name evidence="2" type="ORF">QUF54_09435</name>
</gene>
<reference evidence="2" key="1">
    <citation type="submission" date="2023-06" db="EMBL/GenBank/DDBJ databases">
        <title>Uncultivated large filamentous bacteria from sulfidic sediments reveal new species and different genomic features in energy metabolism and defense.</title>
        <authorList>
            <person name="Fonseca A."/>
        </authorList>
    </citation>
    <scope>NUCLEOTIDE SEQUENCE</scope>
    <source>
        <strain evidence="2">HSG4</strain>
    </source>
</reference>
<keyword evidence="1" id="KW-0802">TPR repeat</keyword>
<comment type="caution">
    <text evidence="2">The sequence shown here is derived from an EMBL/GenBank/DDBJ whole genome shotgun (WGS) entry which is preliminary data.</text>
</comment>
<dbReference type="PROSITE" id="PS50005">
    <property type="entry name" value="TPR"/>
    <property type="match status" value="1"/>
</dbReference>
<dbReference type="SUPFAM" id="SSF52540">
    <property type="entry name" value="P-loop containing nucleoside triphosphate hydrolases"/>
    <property type="match status" value="1"/>
</dbReference>
<dbReference type="InterPro" id="IPR019734">
    <property type="entry name" value="TPR_rpt"/>
</dbReference>
<evidence type="ECO:0000313" key="3">
    <source>
        <dbReference type="Proteomes" id="UP001171945"/>
    </source>
</evidence>